<reference evidence="4 5" key="1">
    <citation type="submission" date="2018-06" db="EMBL/GenBank/DDBJ databases">
        <title>Genome conservation of Clostridium tetani.</title>
        <authorList>
            <person name="Bruggemann H."/>
            <person name="Popoff M.R."/>
        </authorList>
    </citation>
    <scope>NUCLEOTIDE SEQUENCE [LARGE SCALE GENOMIC DNA]</scope>
    <source>
        <strain evidence="4 5">2017.061</strain>
    </source>
</reference>
<comment type="caution">
    <text evidence="4">The sequence shown here is derived from an EMBL/GenBank/DDBJ whole genome shotgun (WGS) entry which is preliminary data.</text>
</comment>
<accession>A0A4Q0VE37</accession>
<evidence type="ECO:0000256" key="2">
    <source>
        <dbReference type="SAM" id="Phobius"/>
    </source>
</evidence>
<keyword evidence="2" id="KW-0472">Membrane</keyword>
<feature type="transmembrane region" description="Helical" evidence="2">
    <location>
        <begin position="7"/>
        <end position="26"/>
    </location>
</feature>
<dbReference type="InterPro" id="IPR029063">
    <property type="entry name" value="SAM-dependent_MTases_sf"/>
</dbReference>
<dbReference type="InterPro" id="IPR036291">
    <property type="entry name" value="NAD(P)-bd_dom_sf"/>
</dbReference>
<dbReference type="CDD" id="cd05237">
    <property type="entry name" value="UDP_invert_4-6DH_SDR_e"/>
    <property type="match status" value="1"/>
</dbReference>
<dbReference type="SUPFAM" id="SSF53335">
    <property type="entry name" value="S-adenosyl-L-methionine-dependent methyltransferases"/>
    <property type="match status" value="1"/>
</dbReference>
<gene>
    <name evidence="4" type="ORF">DP130_06240</name>
</gene>
<dbReference type="EMBL" id="QMAP01000005">
    <property type="protein sequence ID" value="RXI49008.1"/>
    <property type="molecule type" value="Genomic_DNA"/>
</dbReference>
<keyword evidence="2" id="KW-0812">Transmembrane</keyword>
<evidence type="ECO:0000256" key="1">
    <source>
        <dbReference type="ARBA" id="ARBA00007430"/>
    </source>
</evidence>
<dbReference type="Gene3D" id="3.40.50.720">
    <property type="entry name" value="NAD(P)-binding Rossmann-like Domain"/>
    <property type="match status" value="2"/>
</dbReference>
<feature type="transmembrane region" description="Helical" evidence="2">
    <location>
        <begin position="38"/>
        <end position="60"/>
    </location>
</feature>
<dbReference type="Proteomes" id="UP000290921">
    <property type="component" value="Unassembled WGS sequence"/>
</dbReference>
<evidence type="ECO:0000313" key="4">
    <source>
        <dbReference type="EMBL" id="RXI49008.1"/>
    </source>
</evidence>
<dbReference type="InterPro" id="IPR003869">
    <property type="entry name" value="Polysac_CapD-like"/>
</dbReference>
<name>A0A4Q0VE37_CLOTA</name>
<sequence length="613" mass="70123">MNKSKKLIIYDIILLVLALYLSLLLRLDFIISNEYMEFFKYAVVPVILITLFFNKMFKLYDSIWKYASIEELISIIYSLSLSNVVIILYNYFVTYKLLETKYMRFPYAAHIIFWILSVAFLGGTRFLYRVVGEIQSDKICNKKKNKLLIIGAGDAAALLIKEIKKNTNLNYEIIGLIDDNEEKIGKTINGIKVIGSRRNIINISEEKKIEEIILAIPSVDAATKREIINICKNTKAKLKTLPGIYEIIDGKVSISKIRDVSIEDLLGREEVKLNNDNINKYIKDKVVLVTGGGGSIGSELCRQITKFKPRKLLILDIYENNAYDLQMELNYSNPNLDKEVIIASIREDERLREIFEKYKPEVVFHAAAHKHVPLMENNPAEAVKNNIIGTYNLVKCCHEYKVKKFVQISTDKAVNPTNIMGATKRFCEIMIQAFDTISETEYVAVRFGNVLGSNGSVIPLFKKQIAHGGPVTVTHPEINRYFMTIPEASQLVIQAGGMAKGGEIFVLDMGEPVKINDLARDLIRLSGYEPDIDIKIKYTGLRPGEKLYEELLMDEIALTNTEHDKIYVEKPTENSMKFVEKSINEFRYVVHKDRESIFKLMETKVPTYKRKIN</sequence>
<protein>
    <submittedName>
        <fullName evidence="4">Polysaccharide biosynthesis protein</fullName>
    </submittedName>
</protein>
<dbReference type="Pfam" id="PF13727">
    <property type="entry name" value="CoA_binding_3"/>
    <property type="match status" value="1"/>
</dbReference>
<evidence type="ECO:0000259" key="3">
    <source>
        <dbReference type="Pfam" id="PF02719"/>
    </source>
</evidence>
<proteinExistence type="inferred from homology"/>
<dbReference type="SUPFAM" id="SSF51735">
    <property type="entry name" value="NAD(P)-binding Rossmann-fold domains"/>
    <property type="match status" value="1"/>
</dbReference>
<organism evidence="4 5">
    <name type="scientific">Clostridium tetani</name>
    <dbReference type="NCBI Taxonomy" id="1513"/>
    <lineage>
        <taxon>Bacteria</taxon>
        <taxon>Bacillati</taxon>
        <taxon>Bacillota</taxon>
        <taxon>Clostridia</taxon>
        <taxon>Eubacteriales</taxon>
        <taxon>Clostridiaceae</taxon>
        <taxon>Clostridium</taxon>
    </lineage>
</organism>
<dbReference type="AlphaFoldDB" id="A0A4Q0VE37"/>
<dbReference type="InterPro" id="IPR051203">
    <property type="entry name" value="Polysaccharide_Synthase-Rel"/>
</dbReference>
<feature type="transmembrane region" description="Helical" evidence="2">
    <location>
        <begin position="72"/>
        <end position="92"/>
    </location>
</feature>
<keyword evidence="2" id="KW-1133">Transmembrane helix</keyword>
<dbReference type="RefSeq" id="WP_129030231.1">
    <property type="nucleotide sequence ID" value="NZ_QMAP01000005.1"/>
</dbReference>
<feature type="domain" description="Polysaccharide biosynthesis protein CapD-like" evidence="3">
    <location>
        <begin position="287"/>
        <end position="570"/>
    </location>
</feature>
<dbReference type="Pfam" id="PF02719">
    <property type="entry name" value="Polysacc_synt_2"/>
    <property type="match status" value="1"/>
</dbReference>
<dbReference type="PANTHER" id="PTHR43318">
    <property type="entry name" value="UDP-N-ACETYLGLUCOSAMINE 4,6-DEHYDRATASE"/>
    <property type="match status" value="1"/>
</dbReference>
<dbReference type="PANTHER" id="PTHR43318:SF1">
    <property type="entry name" value="POLYSACCHARIDE BIOSYNTHESIS PROTEIN EPSC-RELATED"/>
    <property type="match status" value="1"/>
</dbReference>
<evidence type="ECO:0000313" key="5">
    <source>
        <dbReference type="Proteomes" id="UP000290921"/>
    </source>
</evidence>
<feature type="transmembrane region" description="Helical" evidence="2">
    <location>
        <begin position="107"/>
        <end position="128"/>
    </location>
</feature>
<comment type="similarity">
    <text evidence="1">Belongs to the polysaccharide synthase family.</text>
</comment>